<evidence type="ECO:0000313" key="1">
    <source>
        <dbReference type="EMBL" id="KAF3515244.1"/>
    </source>
</evidence>
<organism evidence="1 2">
    <name type="scientific">Brassica cretica</name>
    <name type="common">Mustard</name>
    <dbReference type="NCBI Taxonomy" id="69181"/>
    <lineage>
        <taxon>Eukaryota</taxon>
        <taxon>Viridiplantae</taxon>
        <taxon>Streptophyta</taxon>
        <taxon>Embryophyta</taxon>
        <taxon>Tracheophyta</taxon>
        <taxon>Spermatophyta</taxon>
        <taxon>Magnoliopsida</taxon>
        <taxon>eudicotyledons</taxon>
        <taxon>Gunneridae</taxon>
        <taxon>Pentapetalae</taxon>
        <taxon>rosids</taxon>
        <taxon>malvids</taxon>
        <taxon>Brassicales</taxon>
        <taxon>Brassicaceae</taxon>
        <taxon>Brassiceae</taxon>
        <taxon>Brassica</taxon>
    </lineage>
</organism>
<comment type="caution">
    <text evidence="1">The sequence shown here is derived from an EMBL/GenBank/DDBJ whole genome shotgun (WGS) entry which is preliminary data.</text>
</comment>
<proteinExistence type="predicted"/>
<gene>
    <name evidence="1" type="ORF">F2Q69_00004348</name>
</gene>
<dbReference type="AlphaFoldDB" id="A0A8S9PBZ6"/>
<evidence type="ECO:0000313" key="2">
    <source>
        <dbReference type="Proteomes" id="UP000712600"/>
    </source>
</evidence>
<sequence>MGFITEKAKFGDDQMYTSATSDWLKRVGFRFAWSLEENVEVLVIPPGRGRSSGSVRGYCFTDFIGLILLAVLS</sequence>
<dbReference type="EMBL" id="QGKX02001521">
    <property type="protein sequence ID" value="KAF3515244.1"/>
    <property type="molecule type" value="Genomic_DNA"/>
</dbReference>
<dbReference type="Proteomes" id="UP000712600">
    <property type="component" value="Unassembled WGS sequence"/>
</dbReference>
<accession>A0A8S9PBZ6</accession>
<name>A0A8S9PBZ6_BRACR</name>
<reference evidence="1" key="1">
    <citation type="submission" date="2019-12" db="EMBL/GenBank/DDBJ databases">
        <title>Genome sequencing and annotation of Brassica cretica.</title>
        <authorList>
            <person name="Studholme D.J."/>
            <person name="Sarris P."/>
        </authorList>
    </citation>
    <scope>NUCLEOTIDE SEQUENCE</scope>
    <source>
        <strain evidence="1">PFS-109/04</strain>
        <tissue evidence="1">Leaf</tissue>
    </source>
</reference>
<protein>
    <submittedName>
        <fullName evidence="1">Uncharacterized protein</fullName>
    </submittedName>
</protein>